<feature type="non-terminal residue" evidence="2">
    <location>
        <position position="1"/>
    </location>
</feature>
<dbReference type="Pfam" id="PF12023">
    <property type="entry name" value="DUF3511"/>
    <property type="match status" value="1"/>
</dbReference>
<sequence length="133" mass="14894">ERGRGRGREWVSVFSMEDFRARSCRNGRMEMEVYGSRTVPVSGLHDMRGYSASHASSQKTQVPKGANFKKGKGTSGSSSSKGGGWSLSDPELQRKKRLAGYKVYAVEGKMKGSVRKSFSWLKDRCSQVVYGWW</sequence>
<gene>
    <name evidence="2" type="primary">ogg_3</name>
    <name evidence="2" type="ORF">g.49457</name>
</gene>
<evidence type="ECO:0000313" key="2">
    <source>
        <dbReference type="EMBL" id="JAT45563.1"/>
    </source>
</evidence>
<proteinExistence type="predicted"/>
<reference evidence="2" key="1">
    <citation type="submission" date="2015-07" db="EMBL/GenBank/DDBJ databases">
        <title>Transcriptome Assembly of Anthurium amnicola.</title>
        <authorList>
            <person name="Suzuki J."/>
        </authorList>
    </citation>
    <scope>NUCLEOTIDE SEQUENCE</scope>
</reference>
<name>A0A1D1XT49_9ARAE</name>
<dbReference type="EMBL" id="GDJX01022373">
    <property type="protein sequence ID" value="JAT45563.1"/>
    <property type="molecule type" value="Transcribed_RNA"/>
</dbReference>
<organism evidence="2">
    <name type="scientific">Anthurium amnicola</name>
    <dbReference type="NCBI Taxonomy" id="1678845"/>
    <lineage>
        <taxon>Eukaryota</taxon>
        <taxon>Viridiplantae</taxon>
        <taxon>Streptophyta</taxon>
        <taxon>Embryophyta</taxon>
        <taxon>Tracheophyta</taxon>
        <taxon>Spermatophyta</taxon>
        <taxon>Magnoliopsida</taxon>
        <taxon>Liliopsida</taxon>
        <taxon>Araceae</taxon>
        <taxon>Pothoideae</taxon>
        <taxon>Potheae</taxon>
        <taxon>Anthurium</taxon>
    </lineage>
</organism>
<dbReference type="InterPro" id="IPR021899">
    <property type="entry name" value="DUF3511"/>
</dbReference>
<keyword evidence="2" id="KW-0456">Lyase</keyword>
<dbReference type="GO" id="GO:0016829">
    <property type="term" value="F:lyase activity"/>
    <property type="evidence" value="ECO:0007669"/>
    <property type="project" value="UniProtKB-KW"/>
</dbReference>
<dbReference type="PANTHER" id="PTHR33193">
    <property type="entry name" value="DOMAIN PROTEIN, PUTATIVE (DUF3511)-RELATED"/>
    <property type="match status" value="1"/>
</dbReference>
<accession>A0A1D1XT49</accession>
<evidence type="ECO:0000256" key="1">
    <source>
        <dbReference type="SAM" id="MobiDB-lite"/>
    </source>
</evidence>
<dbReference type="PANTHER" id="PTHR33193:SF71">
    <property type="entry name" value="OS02G0223700 PROTEIN"/>
    <property type="match status" value="1"/>
</dbReference>
<protein>
    <submittedName>
        <fullName evidence="2">Putative N-glycosylase/DNA lyase</fullName>
    </submittedName>
</protein>
<feature type="region of interest" description="Disordered" evidence="1">
    <location>
        <begin position="45"/>
        <end position="91"/>
    </location>
</feature>
<dbReference type="AlphaFoldDB" id="A0A1D1XT49"/>